<evidence type="ECO:0000313" key="2">
    <source>
        <dbReference type="EMBL" id="KAJ7359986.1"/>
    </source>
</evidence>
<comment type="caution">
    <text evidence="2">The sequence shown here is derived from an EMBL/GenBank/DDBJ whole genome shotgun (WGS) entry which is preliminary data.</text>
</comment>
<name>A0AAD7F1A1_9AGAR</name>
<gene>
    <name evidence="2" type="ORF">DFH08DRAFT_801743</name>
</gene>
<accession>A0AAD7F1A1</accession>
<proteinExistence type="predicted"/>
<organism evidence="2 3">
    <name type="scientific">Mycena albidolilacea</name>
    <dbReference type="NCBI Taxonomy" id="1033008"/>
    <lineage>
        <taxon>Eukaryota</taxon>
        <taxon>Fungi</taxon>
        <taxon>Dikarya</taxon>
        <taxon>Basidiomycota</taxon>
        <taxon>Agaricomycotina</taxon>
        <taxon>Agaricomycetes</taxon>
        <taxon>Agaricomycetidae</taxon>
        <taxon>Agaricales</taxon>
        <taxon>Marasmiineae</taxon>
        <taxon>Mycenaceae</taxon>
        <taxon>Mycena</taxon>
    </lineage>
</organism>
<reference evidence="2" key="1">
    <citation type="submission" date="2023-03" db="EMBL/GenBank/DDBJ databases">
        <title>Massive genome expansion in bonnet fungi (Mycena s.s.) driven by repeated elements and novel gene families across ecological guilds.</title>
        <authorList>
            <consortium name="Lawrence Berkeley National Laboratory"/>
            <person name="Harder C.B."/>
            <person name="Miyauchi S."/>
            <person name="Viragh M."/>
            <person name="Kuo A."/>
            <person name="Thoen E."/>
            <person name="Andreopoulos B."/>
            <person name="Lu D."/>
            <person name="Skrede I."/>
            <person name="Drula E."/>
            <person name="Henrissat B."/>
            <person name="Morin E."/>
            <person name="Kohler A."/>
            <person name="Barry K."/>
            <person name="LaButti K."/>
            <person name="Morin E."/>
            <person name="Salamov A."/>
            <person name="Lipzen A."/>
            <person name="Mereny Z."/>
            <person name="Hegedus B."/>
            <person name="Baldrian P."/>
            <person name="Stursova M."/>
            <person name="Weitz H."/>
            <person name="Taylor A."/>
            <person name="Grigoriev I.V."/>
            <person name="Nagy L.G."/>
            <person name="Martin F."/>
            <person name="Kauserud H."/>
        </authorList>
    </citation>
    <scope>NUCLEOTIDE SEQUENCE</scope>
    <source>
        <strain evidence="2">CBHHK002</strain>
    </source>
</reference>
<evidence type="ECO:0000256" key="1">
    <source>
        <dbReference type="SAM" id="SignalP"/>
    </source>
</evidence>
<dbReference type="EMBL" id="JARIHO010000006">
    <property type="protein sequence ID" value="KAJ7359986.1"/>
    <property type="molecule type" value="Genomic_DNA"/>
</dbReference>
<feature type="signal peptide" evidence="1">
    <location>
        <begin position="1"/>
        <end position="21"/>
    </location>
</feature>
<dbReference type="AlphaFoldDB" id="A0AAD7F1A1"/>
<protein>
    <submittedName>
        <fullName evidence="2">Uncharacterized protein</fullName>
    </submittedName>
</protein>
<feature type="chain" id="PRO_5042082054" evidence="1">
    <location>
        <begin position="22"/>
        <end position="162"/>
    </location>
</feature>
<evidence type="ECO:0000313" key="3">
    <source>
        <dbReference type="Proteomes" id="UP001218218"/>
    </source>
</evidence>
<sequence length="162" mass="17959">MFLLPLRLSCLIYHLTSSLSALKHDITGGAAVNVRIPSAIPSRRLKSVGAQSDVGSVVSLIFFTLSLDSELPLQPPAEMIPNLFTDYIASLGKEPDMKWLHFGAPVTLSVLWDMNSALRISPGLANNFQDVWNVIRFGELLAQKKMRTALWDGWMSSPVKRH</sequence>
<dbReference type="Proteomes" id="UP001218218">
    <property type="component" value="Unassembled WGS sequence"/>
</dbReference>
<keyword evidence="3" id="KW-1185">Reference proteome</keyword>
<keyword evidence="1" id="KW-0732">Signal</keyword>